<evidence type="ECO:0000313" key="2">
    <source>
        <dbReference type="Proteomes" id="UP000007264"/>
    </source>
</evidence>
<keyword evidence="2" id="KW-1185">Reference proteome</keyword>
<accession>I0YZF1</accession>
<dbReference type="EMBL" id="AGSI01000007">
    <property type="protein sequence ID" value="EIE23770.1"/>
    <property type="molecule type" value="Genomic_DNA"/>
</dbReference>
<dbReference type="InterPro" id="IPR021047">
    <property type="entry name" value="Mannosyltransferase_CMT1"/>
</dbReference>
<organism evidence="1 2">
    <name type="scientific">Coccomyxa subellipsoidea (strain C-169)</name>
    <name type="common">Green microalga</name>
    <dbReference type="NCBI Taxonomy" id="574566"/>
    <lineage>
        <taxon>Eukaryota</taxon>
        <taxon>Viridiplantae</taxon>
        <taxon>Chlorophyta</taxon>
        <taxon>core chlorophytes</taxon>
        <taxon>Trebouxiophyceae</taxon>
        <taxon>Trebouxiophyceae incertae sedis</taxon>
        <taxon>Coccomyxaceae</taxon>
        <taxon>Coccomyxa</taxon>
        <taxon>Coccomyxa subellipsoidea</taxon>
    </lineage>
</organism>
<dbReference type="OrthoDB" id="534846at2759"/>
<proteinExistence type="predicted"/>
<dbReference type="PANTHER" id="PTHR34144">
    <property type="entry name" value="CHROMOSOME 8, WHOLE GENOME SHOTGUN SEQUENCE"/>
    <property type="match status" value="1"/>
</dbReference>
<dbReference type="RefSeq" id="XP_005648314.1">
    <property type="nucleotide sequence ID" value="XM_005648257.1"/>
</dbReference>
<gene>
    <name evidence="1" type="ORF">COCSUDRAFT_63293</name>
</gene>
<dbReference type="Pfam" id="PF11735">
    <property type="entry name" value="CAP59_mtransfer"/>
    <property type="match status" value="2"/>
</dbReference>
<comment type="caution">
    <text evidence="1">The sequence shown here is derived from an EMBL/GenBank/DDBJ whole genome shotgun (WGS) entry which is preliminary data.</text>
</comment>
<sequence>MPAAPAGQRVFFASNLRDNAPLMPHYITQMLFTVTALPVGSAFVSIYESGSTDATGGKARPDGKDRIHHLAHMRNLATKKMRQGPNGELPRWHADRLVFINDVYFCARDALRLLHHVSADLACSMDFLQWKDAPSTVNVYPYGVDGPPLSVVADPEKLQFYDVWVARDVEGKPLSNTSPFVNHGYSLQRLRRGLPFPVSCCWNGMLSINAEPFRLGYEFRAGGEGECRESETSVMCKDFLRMGYSNFIVDPAVRLAYHPGEARQLYTSKVDIPVAPWGEVAAAPEIDFEFAPRKFHMTCCDKAGDGSDDVDFFKCRPLPEVFSRSVPVASAA</sequence>
<dbReference type="Proteomes" id="UP000007264">
    <property type="component" value="Unassembled WGS sequence"/>
</dbReference>
<evidence type="ECO:0000313" key="1">
    <source>
        <dbReference type="EMBL" id="EIE23770.1"/>
    </source>
</evidence>
<reference evidence="1 2" key="1">
    <citation type="journal article" date="2012" name="Genome Biol.">
        <title>The genome of the polar eukaryotic microalga coccomyxa subellipsoidea reveals traits of cold adaptation.</title>
        <authorList>
            <person name="Blanc G."/>
            <person name="Agarkova I."/>
            <person name="Grimwood J."/>
            <person name="Kuo A."/>
            <person name="Brueggeman A."/>
            <person name="Dunigan D."/>
            <person name="Gurnon J."/>
            <person name="Ladunga I."/>
            <person name="Lindquist E."/>
            <person name="Lucas S."/>
            <person name="Pangilinan J."/>
            <person name="Proschold T."/>
            <person name="Salamov A."/>
            <person name="Schmutz J."/>
            <person name="Weeks D."/>
            <person name="Yamada T."/>
            <person name="Claverie J.M."/>
            <person name="Grigoriev I."/>
            <person name="Van Etten J."/>
            <person name="Lomsadze A."/>
            <person name="Borodovsky M."/>
        </authorList>
    </citation>
    <scope>NUCLEOTIDE SEQUENCE [LARGE SCALE GENOMIC DNA]</scope>
    <source>
        <strain evidence="1 2">C-169</strain>
    </source>
</reference>
<dbReference type="KEGG" id="csl:COCSUDRAFT_63293"/>
<dbReference type="PANTHER" id="PTHR34144:SF7">
    <property type="entry name" value="EXPORT PROTEIN (CAP59), PUTATIVE (AFU_ORTHOLOGUE AFUA_7G05020)-RELATED"/>
    <property type="match status" value="1"/>
</dbReference>
<dbReference type="GeneID" id="17041762"/>
<protein>
    <submittedName>
        <fullName evidence="1">Uncharacterized protein</fullName>
    </submittedName>
</protein>
<dbReference type="eggNOG" id="ENOG502QRP7">
    <property type="taxonomic scope" value="Eukaryota"/>
</dbReference>
<dbReference type="AlphaFoldDB" id="I0YZF1"/>
<name>I0YZF1_COCSC</name>